<evidence type="ECO:0000313" key="2">
    <source>
        <dbReference type="Proteomes" id="UP000256661"/>
    </source>
</evidence>
<gene>
    <name evidence="1" type="ORF">DFJ69_6263</name>
</gene>
<dbReference type="Proteomes" id="UP000256661">
    <property type="component" value="Unassembled WGS sequence"/>
</dbReference>
<organism evidence="1 2">
    <name type="scientific">Thermomonospora umbrina</name>
    <dbReference type="NCBI Taxonomy" id="111806"/>
    <lineage>
        <taxon>Bacteria</taxon>
        <taxon>Bacillati</taxon>
        <taxon>Actinomycetota</taxon>
        <taxon>Actinomycetes</taxon>
        <taxon>Streptosporangiales</taxon>
        <taxon>Thermomonosporaceae</taxon>
        <taxon>Thermomonospora</taxon>
    </lineage>
</organism>
<evidence type="ECO:0000313" key="1">
    <source>
        <dbReference type="EMBL" id="REF00699.1"/>
    </source>
</evidence>
<sequence>MRAPAATPLPRSIEPMNPLRLWAEQYVHATYLRAVISVYEPWTTSLVVAELERR</sequence>
<dbReference type="AlphaFoldDB" id="A0A3D9SXW2"/>
<protein>
    <submittedName>
        <fullName evidence="1">Uncharacterized protein</fullName>
    </submittedName>
</protein>
<accession>A0A3D9SXW2</accession>
<keyword evidence="2" id="KW-1185">Reference proteome</keyword>
<name>A0A3D9SXW2_9ACTN</name>
<proteinExistence type="predicted"/>
<comment type="caution">
    <text evidence="1">The sequence shown here is derived from an EMBL/GenBank/DDBJ whole genome shotgun (WGS) entry which is preliminary data.</text>
</comment>
<reference evidence="1 2" key="1">
    <citation type="submission" date="2018-08" db="EMBL/GenBank/DDBJ databases">
        <title>Sequencing the genomes of 1000 actinobacteria strains.</title>
        <authorList>
            <person name="Klenk H.-P."/>
        </authorList>
    </citation>
    <scope>NUCLEOTIDE SEQUENCE [LARGE SCALE GENOMIC DNA]</scope>
    <source>
        <strain evidence="1 2">DSM 43927</strain>
    </source>
</reference>
<dbReference type="EMBL" id="QTTT01000001">
    <property type="protein sequence ID" value="REF00699.1"/>
    <property type="molecule type" value="Genomic_DNA"/>
</dbReference>